<dbReference type="EMBL" id="JAFCMP010000334">
    <property type="protein sequence ID" value="KAG5181297.1"/>
    <property type="molecule type" value="Genomic_DNA"/>
</dbReference>
<dbReference type="Pfam" id="PF00069">
    <property type="entry name" value="Pkinase"/>
    <property type="match status" value="1"/>
</dbReference>
<feature type="non-terminal residue" evidence="2">
    <location>
        <position position="173"/>
    </location>
</feature>
<dbReference type="AlphaFoldDB" id="A0A835YWD1"/>
<evidence type="ECO:0000313" key="3">
    <source>
        <dbReference type="Proteomes" id="UP000664859"/>
    </source>
</evidence>
<evidence type="ECO:0000259" key="1">
    <source>
        <dbReference type="PROSITE" id="PS50011"/>
    </source>
</evidence>
<dbReference type="PANTHER" id="PTHR24347">
    <property type="entry name" value="SERINE/THREONINE-PROTEIN KINASE"/>
    <property type="match status" value="1"/>
</dbReference>
<accession>A0A835YWD1</accession>
<proteinExistence type="predicted"/>
<keyword evidence="2" id="KW-0808">Transferase</keyword>
<comment type="caution">
    <text evidence="2">The sequence shown here is derived from an EMBL/GenBank/DDBJ whole genome shotgun (WGS) entry which is preliminary data.</text>
</comment>
<dbReference type="InterPro" id="IPR011009">
    <property type="entry name" value="Kinase-like_dom_sf"/>
</dbReference>
<dbReference type="PROSITE" id="PS50011">
    <property type="entry name" value="PROTEIN_KINASE_DOM"/>
    <property type="match status" value="1"/>
</dbReference>
<dbReference type="Gene3D" id="1.10.510.10">
    <property type="entry name" value="Transferase(Phosphotransferase) domain 1"/>
    <property type="match status" value="1"/>
</dbReference>
<sequence>GKGASSTVWRCARRADGDALAAKVMDLRPLKFRERFSMERLRREVDIMRQLRHPNIVRLEDVFETDDQLVLVLEYARGVELFDAILTRGRYTEDDARPIFLQVARALYYLHSLQIVHRDVKPENIMVSETADGLYPEAKLLDFGLSKMVGEDMGSAARTFVGTPCYLAPEVSS</sequence>
<dbReference type="SMART" id="SM00220">
    <property type="entry name" value="S_TKc"/>
    <property type="match status" value="1"/>
</dbReference>
<dbReference type="InterPro" id="IPR008271">
    <property type="entry name" value="Ser/Thr_kinase_AS"/>
</dbReference>
<keyword evidence="3" id="KW-1185">Reference proteome</keyword>
<name>A0A835YWD1_9STRA</name>
<organism evidence="2 3">
    <name type="scientific">Tribonema minus</name>
    <dbReference type="NCBI Taxonomy" id="303371"/>
    <lineage>
        <taxon>Eukaryota</taxon>
        <taxon>Sar</taxon>
        <taxon>Stramenopiles</taxon>
        <taxon>Ochrophyta</taxon>
        <taxon>PX clade</taxon>
        <taxon>Xanthophyceae</taxon>
        <taxon>Tribonematales</taxon>
        <taxon>Tribonemataceae</taxon>
        <taxon>Tribonema</taxon>
    </lineage>
</organism>
<dbReference type="GO" id="GO:0004672">
    <property type="term" value="F:protein kinase activity"/>
    <property type="evidence" value="ECO:0007669"/>
    <property type="project" value="InterPro"/>
</dbReference>
<keyword evidence="2" id="KW-0418">Kinase</keyword>
<dbReference type="OrthoDB" id="193931at2759"/>
<reference evidence="2" key="1">
    <citation type="submission" date="2021-02" db="EMBL/GenBank/DDBJ databases">
        <title>First Annotated Genome of the Yellow-green Alga Tribonema minus.</title>
        <authorList>
            <person name="Mahan K.M."/>
        </authorList>
    </citation>
    <scope>NUCLEOTIDE SEQUENCE</scope>
    <source>
        <strain evidence="2">UTEX B ZZ1240</strain>
    </source>
</reference>
<dbReference type="Proteomes" id="UP000664859">
    <property type="component" value="Unassembled WGS sequence"/>
</dbReference>
<feature type="domain" description="Protein kinase" evidence="1">
    <location>
        <begin position="1"/>
        <end position="173"/>
    </location>
</feature>
<dbReference type="PROSITE" id="PS00108">
    <property type="entry name" value="PROTEIN_KINASE_ST"/>
    <property type="match status" value="1"/>
</dbReference>
<dbReference type="InterPro" id="IPR000719">
    <property type="entry name" value="Prot_kinase_dom"/>
</dbReference>
<evidence type="ECO:0000313" key="2">
    <source>
        <dbReference type="EMBL" id="KAG5181297.1"/>
    </source>
</evidence>
<gene>
    <name evidence="2" type="ORF">JKP88DRAFT_136739</name>
</gene>
<feature type="non-terminal residue" evidence="2">
    <location>
        <position position="1"/>
    </location>
</feature>
<dbReference type="SUPFAM" id="SSF56112">
    <property type="entry name" value="Protein kinase-like (PK-like)"/>
    <property type="match status" value="1"/>
</dbReference>
<protein>
    <submittedName>
        <fullName evidence="2">Putative death-associated protein kinase</fullName>
    </submittedName>
</protein>
<dbReference type="GO" id="GO:0005524">
    <property type="term" value="F:ATP binding"/>
    <property type="evidence" value="ECO:0007669"/>
    <property type="project" value="InterPro"/>
</dbReference>